<dbReference type="OrthoDB" id="531008at2759"/>
<feature type="region of interest" description="Disordered" evidence="2">
    <location>
        <begin position="54"/>
        <end position="125"/>
    </location>
</feature>
<dbReference type="PANTHER" id="PTHR46316:SF3">
    <property type="entry name" value="OS07G0687300 PROTEIN"/>
    <property type="match status" value="1"/>
</dbReference>
<dbReference type="SUPFAM" id="SSF81296">
    <property type="entry name" value="E set domains"/>
    <property type="match status" value="1"/>
</dbReference>
<evidence type="ECO:0000313" key="4">
    <source>
        <dbReference type="EMBL" id="KAF0907599.1"/>
    </source>
</evidence>
<feature type="compositionally biased region" description="Low complexity" evidence="2">
    <location>
        <begin position="64"/>
        <end position="77"/>
    </location>
</feature>
<dbReference type="InterPro" id="IPR006828">
    <property type="entry name" value="ASC_dom"/>
</dbReference>
<dbReference type="Gene3D" id="6.20.250.60">
    <property type="match status" value="1"/>
</dbReference>
<gene>
    <name evidence="4" type="ORF">E2562_018404</name>
</gene>
<dbReference type="InterPro" id="IPR014756">
    <property type="entry name" value="Ig_E-set"/>
</dbReference>
<dbReference type="EMBL" id="SPHZ02000007">
    <property type="protein sequence ID" value="KAF0907599.1"/>
    <property type="molecule type" value="Genomic_DNA"/>
</dbReference>
<dbReference type="InterPro" id="IPR013783">
    <property type="entry name" value="Ig-like_fold"/>
</dbReference>
<feature type="compositionally biased region" description="Gly residues" evidence="2">
    <location>
        <begin position="78"/>
        <end position="94"/>
    </location>
</feature>
<evidence type="ECO:0000256" key="1">
    <source>
        <dbReference type="ARBA" id="ARBA00010926"/>
    </source>
</evidence>
<proteinExistence type="inferred from homology"/>
<keyword evidence="5" id="KW-1185">Reference proteome</keyword>
<dbReference type="Proteomes" id="UP000479710">
    <property type="component" value="Unassembled WGS sequence"/>
</dbReference>
<dbReference type="CDD" id="cd02859">
    <property type="entry name" value="E_set_AMPKbeta_like_N"/>
    <property type="match status" value="1"/>
</dbReference>
<feature type="region of interest" description="Disordered" evidence="2">
    <location>
        <begin position="258"/>
        <end position="303"/>
    </location>
</feature>
<sequence>MKLSGILLSIFYQVHYGGWYFIETKYRGCYIVNFLVVRRPEMGNASGRLDDVADAEMDDGGNRAGAAGDYSSAPGRPMGRGGFPPPYGAGGSGGHVRPASSSAGYVGGGSSPPGSPPRPHSPRMFVPQSPVTPLHRAVDGPPPVFNQILTSGQEEDSDAPPQKLIPILLVWTLGGKNVYIEGSWDNWKSKQIVHKCGKDYCVMLGLSSGVYRYRFIVDGERRFQPDRPCETDIMGTVSNLVDVHDFIPESVESARELMAPPSPESSYGFQLAPDDSSKEAPAVPPQLHLDLRGGGSRSGEGECARPKHNVLNHIFFIANGAWSPTVLPLGITSRFHTKFVTTVLYKAIHRESIA</sequence>
<accession>A0A6G1D5J1</accession>
<evidence type="ECO:0000256" key="2">
    <source>
        <dbReference type="SAM" id="MobiDB-lite"/>
    </source>
</evidence>
<dbReference type="Gene3D" id="2.60.40.10">
    <property type="entry name" value="Immunoglobulins"/>
    <property type="match status" value="1"/>
</dbReference>
<protein>
    <recommendedName>
        <fullName evidence="3">Association with the SNF1 complex (ASC) domain-containing protein</fullName>
    </recommendedName>
</protein>
<reference evidence="4 5" key="1">
    <citation type="submission" date="2019-11" db="EMBL/GenBank/DDBJ databases">
        <title>Whole genome sequence of Oryza granulata.</title>
        <authorList>
            <person name="Li W."/>
        </authorList>
    </citation>
    <scope>NUCLEOTIDE SEQUENCE [LARGE SCALE GENOMIC DNA]</scope>
    <source>
        <strain evidence="5">cv. Menghai</strain>
        <tissue evidence="4">Leaf</tissue>
    </source>
</reference>
<dbReference type="SUPFAM" id="SSF160219">
    <property type="entry name" value="AMPKBI-like"/>
    <property type="match status" value="1"/>
</dbReference>
<organism evidence="4 5">
    <name type="scientific">Oryza meyeriana var. granulata</name>
    <dbReference type="NCBI Taxonomy" id="110450"/>
    <lineage>
        <taxon>Eukaryota</taxon>
        <taxon>Viridiplantae</taxon>
        <taxon>Streptophyta</taxon>
        <taxon>Embryophyta</taxon>
        <taxon>Tracheophyta</taxon>
        <taxon>Spermatophyta</taxon>
        <taxon>Magnoliopsida</taxon>
        <taxon>Liliopsida</taxon>
        <taxon>Poales</taxon>
        <taxon>Poaceae</taxon>
        <taxon>BOP clade</taxon>
        <taxon>Oryzoideae</taxon>
        <taxon>Oryzeae</taxon>
        <taxon>Oryzinae</taxon>
        <taxon>Oryza</taxon>
        <taxon>Oryza meyeriana</taxon>
    </lineage>
</organism>
<dbReference type="AlphaFoldDB" id="A0A6G1D5J1"/>
<comment type="caution">
    <text evidence="4">The sequence shown here is derived from an EMBL/GenBank/DDBJ whole genome shotgun (WGS) entry which is preliminary data.</text>
</comment>
<dbReference type="PANTHER" id="PTHR46316">
    <property type="entry name" value="SNF1-RELATED PROTEIN KINASE REGULATORY SUBUNIT BETA-1"/>
    <property type="match status" value="1"/>
</dbReference>
<dbReference type="InterPro" id="IPR037256">
    <property type="entry name" value="ASC_dom_sf"/>
</dbReference>
<dbReference type="GO" id="GO:0009507">
    <property type="term" value="C:chloroplast"/>
    <property type="evidence" value="ECO:0007669"/>
    <property type="project" value="UniProtKB-ARBA"/>
</dbReference>
<dbReference type="InterPro" id="IPR032640">
    <property type="entry name" value="AMPK1_CBM"/>
</dbReference>
<dbReference type="SMART" id="SM01010">
    <property type="entry name" value="AMPKBI"/>
    <property type="match status" value="1"/>
</dbReference>
<dbReference type="Pfam" id="PF04739">
    <property type="entry name" value="AMPKBI"/>
    <property type="match status" value="1"/>
</dbReference>
<name>A0A6G1D5J1_9ORYZ</name>
<evidence type="ECO:0000313" key="5">
    <source>
        <dbReference type="Proteomes" id="UP000479710"/>
    </source>
</evidence>
<comment type="similarity">
    <text evidence="1">Belongs to the 5'-AMP-activated protein kinase beta subunit family.</text>
</comment>
<dbReference type="Pfam" id="PF16561">
    <property type="entry name" value="AMPK1_CBM"/>
    <property type="match status" value="1"/>
</dbReference>
<evidence type="ECO:0000259" key="3">
    <source>
        <dbReference type="SMART" id="SM01010"/>
    </source>
</evidence>
<feature type="domain" description="Association with the SNF1 complex (ASC)" evidence="3">
    <location>
        <begin position="260"/>
        <end position="348"/>
    </location>
</feature>
<dbReference type="InterPro" id="IPR043554">
    <property type="entry name" value="KINB"/>
</dbReference>